<dbReference type="STRING" id="32473.ENSXCOP00000000167"/>
<evidence type="ECO:0000259" key="1">
    <source>
        <dbReference type="Pfam" id="PF13873"/>
    </source>
</evidence>
<reference evidence="2" key="2">
    <citation type="submission" date="2025-09" db="UniProtKB">
        <authorList>
            <consortium name="Ensembl"/>
        </authorList>
    </citation>
    <scope>IDENTIFICATION</scope>
</reference>
<feature type="domain" description="Myb/SANT-like DNA-binding" evidence="1">
    <location>
        <begin position="8"/>
        <end position="85"/>
    </location>
</feature>
<dbReference type="Proteomes" id="UP000261380">
    <property type="component" value="Unplaced"/>
</dbReference>
<dbReference type="PANTHER" id="PTHR23098:SF7">
    <property type="entry name" value="NUCLEAR APOPTOSIS-INDUCING FACTOR 1"/>
    <property type="match status" value="1"/>
</dbReference>
<sequence length="401" mass="43676">MASAAKKRKMNFSEREVEIIVEEIEKQKQTLVSHFNAGVTHMAKNNAWMDILKKVNAVTTCPRELPEVKKKWSDMKTEVRRKVAQARAAIEGTAADCAPVPVILTAMQQRICNLLGEATIISLPAGDPEAEISLPVAVSAATTVTLTEAETTYHALEDGGVVEYCTAAAVGDSAPAVMATVETPVEMLAPSLASPAPPQAKPQELKSRIALNSARLLQEQRVTNVHIRQIAQHLEGQNELLQVMRRCQEAQALAQERQAQALEGTQAALLVLIRTGTCPVVDPGRIPDSFLQVDGDLRSSGGFLCRQHGGHQGLGFLKRRQNVIRARRRHGPDRGSSDPTCSSLENQVLYALLPKRDGWSTGGVSFIHRSRVPRRPSSFSTVCKTNRTGSVLTRNLVLVKP</sequence>
<organism evidence="2 3">
    <name type="scientific">Xiphophorus couchianus</name>
    <name type="common">Monterrey platyfish</name>
    <dbReference type="NCBI Taxonomy" id="32473"/>
    <lineage>
        <taxon>Eukaryota</taxon>
        <taxon>Metazoa</taxon>
        <taxon>Chordata</taxon>
        <taxon>Craniata</taxon>
        <taxon>Vertebrata</taxon>
        <taxon>Euteleostomi</taxon>
        <taxon>Actinopterygii</taxon>
        <taxon>Neopterygii</taxon>
        <taxon>Teleostei</taxon>
        <taxon>Neoteleostei</taxon>
        <taxon>Acanthomorphata</taxon>
        <taxon>Ovalentaria</taxon>
        <taxon>Atherinomorphae</taxon>
        <taxon>Cyprinodontiformes</taxon>
        <taxon>Poeciliidae</taxon>
        <taxon>Poeciliinae</taxon>
        <taxon>Xiphophorus</taxon>
    </lineage>
</organism>
<evidence type="ECO:0000313" key="2">
    <source>
        <dbReference type="Ensembl" id="ENSXCOP00000000167.1"/>
    </source>
</evidence>
<reference evidence="2" key="1">
    <citation type="submission" date="2025-08" db="UniProtKB">
        <authorList>
            <consortium name="Ensembl"/>
        </authorList>
    </citation>
    <scope>IDENTIFICATION</scope>
</reference>
<evidence type="ECO:0000313" key="3">
    <source>
        <dbReference type="Proteomes" id="UP000261380"/>
    </source>
</evidence>
<protein>
    <recommendedName>
        <fullName evidence="1">Myb/SANT-like DNA-binding domain-containing protein</fullName>
    </recommendedName>
</protein>
<name>A0A3B5KNW5_9TELE</name>
<dbReference type="Pfam" id="PF13873">
    <property type="entry name" value="Myb_DNA-bind_5"/>
    <property type="match status" value="1"/>
</dbReference>
<keyword evidence="3" id="KW-1185">Reference proteome</keyword>
<dbReference type="AlphaFoldDB" id="A0A3B5KNW5"/>
<dbReference type="InterPro" id="IPR028002">
    <property type="entry name" value="Myb_DNA-bind_5"/>
</dbReference>
<proteinExistence type="predicted"/>
<dbReference type="GO" id="GO:0005634">
    <property type="term" value="C:nucleus"/>
    <property type="evidence" value="ECO:0007669"/>
    <property type="project" value="TreeGrafter"/>
</dbReference>
<dbReference type="GeneTree" id="ENSGT00450000040324"/>
<accession>A0A3B5KNW5</accession>
<dbReference type="PANTHER" id="PTHR23098">
    <property type="entry name" value="AGAP001331-PA-RELATED"/>
    <property type="match status" value="1"/>
</dbReference>
<dbReference type="Ensembl" id="ENSXCOT00000000172.1">
    <property type="protein sequence ID" value="ENSXCOP00000000167.1"/>
    <property type="gene ID" value="ENSXCOG00000000138.1"/>
</dbReference>